<sequence length="201" mass="22878">MPPQRPSYDSQTRHRRLKPRTVSAPGGFLNDVHWAAVDLEEEERRRAEEVLEYDRPVRNFVRVLSLLRAVLDVDPHTSAPISNTIRPGSPTTTTTTIPSRLIVMEGHAKADVIELLHLMLDLHAESERLRWKQGEQEPTSREVEVVLDVLLRERAVHEQEQEQEQELVFRPTVLLGDGVQDDQGFGSPSLQFDFPLAPLSP</sequence>
<evidence type="ECO:0000313" key="3">
    <source>
        <dbReference type="Proteomes" id="UP000836404"/>
    </source>
</evidence>
<dbReference type="Proteomes" id="UP000836404">
    <property type="component" value="Unassembled WGS sequence"/>
</dbReference>
<comment type="caution">
    <text evidence="2">The sequence shown here is derived from an EMBL/GenBank/DDBJ whole genome shotgun (WGS) entry which is preliminary data.</text>
</comment>
<feature type="region of interest" description="Disordered" evidence="1">
    <location>
        <begin position="1"/>
        <end position="22"/>
    </location>
</feature>
<evidence type="ECO:0000256" key="1">
    <source>
        <dbReference type="SAM" id="MobiDB-lite"/>
    </source>
</evidence>
<dbReference type="AlphaFoldDB" id="A0A9N8QQM5"/>
<organism evidence="2 3">
    <name type="scientific">Tilletia laevis</name>
    <dbReference type="NCBI Taxonomy" id="157183"/>
    <lineage>
        <taxon>Eukaryota</taxon>
        <taxon>Fungi</taxon>
        <taxon>Dikarya</taxon>
        <taxon>Basidiomycota</taxon>
        <taxon>Ustilaginomycotina</taxon>
        <taxon>Exobasidiomycetes</taxon>
        <taxon>Tilletiales</taxon>
        <taxon>Tilletiaceae</taxon>
        <taxon>Tilletia</taxon>
    </lineage>
</organism>
<gene>
    <name evidence="2" type="ORF">JKILLFL_G5202</name>
</gene>
<accession>A0A9N8QQM5</accession>
<dbReference type="EMBL" id="CAJHJF010004338">
    <property type="protein sequence ID" value="CAD6942104.1"/>
    <property type="molecule type" value="Genomic_DNA"/>
</dbReference>
<name>A0A9N8QQM5_9BASI</name>
<proteinExistence type="predicted"/>
<feature type="non-terminal residue" evidence="2">
    <location>
        <position position="201"/>
    </location>
</feature>
<evidence type="ECO:0000313" key="2">
    <source>
        <dbReference type="EMBL" id="CAD6942104.1"/>
    </source>
</evidence>
<reference evidence="2 3" key="1">
    <citation type="submission" date="2020-10" db="EMBL/GenBank/DDBJ databases">
        <authorList>
            <person name="Sedaghatjoo S."/>
        </authorList>
    </citation>
    <scope>NUCLEOTIDE SEQUENCE [LARGE SCALE GENOMIC DNA]</scope>
    <source>
        <strain evidence="2 3">LLFL</strain>
    </source>
</reference>
<protein>
    <submittedName>
        <fullName evidence="2">Uncharacterized protein</fullName>
    </submittedName>
</protein>
<keyword evidence="3" id="KW-1185">Reference proteome</keyword>